<feature type="region of interest" description="Disordered" evidence="1">
    <location>
        <begin position="1"/>
        <end position="30"/>
    </location>
</feature>
<accession>A0A0E9TWX7</accession>
<proteinExistence type="predicted"/>
<evidence type="ECO:0000256" key="1">
    <source>
        <dbReference type="SAM" id="MobiDB-lite"/>
    </source>
</evidence>
<name>A0A0E9TWX7_ANGAN</name>
<protein>
    <submittedName>
        <fullName evidence="2">Uncharacterized protein</fullName>
    </submittedName>
</protein>
<reference evidence="2" key="2">
    <citation type="journal article" date="2015" name="Fish Shellfish Immunol.">
        <title>Early steps in the European eel (Anguilla anguilla)-Vibrio vulnificus interaction in the gills: Role of the RtxA13 toxin.</title>
        <authorList>
            <person name="Callol A."/>
            <person name="Pajuelo D."/>
            <person name="Ebbesson L."/>
            <person name="Teles M."/>
            <person name="MacKenzie S."/>
            <person name="Amaro C."/>
        </authorList>
    </citation>
    <scope>NUCLEOTIDE SEQUENCE</scope>
</reference>
<reference evidence="2" key="1">
    <citation type="submission" date="2014-11" db="EMBL/GenBank/DDBJ databases">
        <authorList>
            <person name="Amaro Gonzalez C."/>
        </authorList>
    </citation>
    <scope>NUCLEOTIDE SEQUENCE</scope>
</reference>
<dbReference type="AlphaFoldDB" id="A0A0E9TWX7"/>
<evidence type="ECO:0000313" key="2">
    <source>
        <dbReference type="EMBL" id="JAH57967.1"/>
    </source>
</evidence>
<organism evidence="2">
    <name type="scientific">Anguilla anguilla</name>
    <name type="common">European freshwater eel</name>
    <name type="synonym">Muraena anguilla</name>
    <dbReference type="NCBI Taxonomy" id="7936"/>
    <lineage>
        <taxon>Eukaryota</taxon>
        <taxon>Metazoa</taxon>
        <taxon>Chordata</taxon>
        <taxon>Craniata</taxon>
        <taxon>Vertebrata</taxon>
        <taxon>Euteleostomi</taxon>
        <taxon>Actinopterygii</taxon>
        <taxon>Neopterygii</taxon>
        <taxon>Teleostei</taxon>
        <taxon>Anguilliformes</taxon>
        <taxon>Anguillidae</taxon>
        <taxon>Anguilla</taxon>
    </lineage>
</organism>
<dbReference type="EMBL" id="GBXM01050610">
    <property type="protein sequence ID" value="JAH57967.1"/>
    <property type="molecule type" value="Transcribed_RNA"/>
</dbReference>
<sequence>MGDVTRGDCARGGGNDEGEAGPQRWGRPDD</sequence>